<comment type="subunit">
    <text evidence="7">Fourteen ClpP subunits assemble into 2 heptameric rings which stack back to back to give a disk-like structure with a central cavity, resembling the structure of eukaryotic proteasomes.</text>
</comment>
<dbReference type="OrthoDB" id="9802800at2"/>
<evidence type="ECO:0000256" key="4">
    <source>
        <dbReference type="ARBA" id="ARBA00022801"/>
    </source>
</evidence>
<protein>
    <recommendedName>
        <fullName evidence="7 12">ATP-dependent Clp protease proteolytic subunit</fullName>
        <ecNumber evidence="7 10">3.4.21.92</ecNumber>
    </recommendedName>
    <alternativeName>
        <fullName evidence="7">Endopeptidase Clp</fullName>
    </alternativeName>
</protein>
<keyword evidence="4 7" id="KW-0378">Hydrolase</keyword>
<comment type="subcellular location">
    <subcellularLocation>
        <location evidence="7">Cytoplasm</location>
    </subcellularLocation>
</comment>
<dbReference type="PROSITE" id="PS00382">
    <property type="entry name" value="CLP_PROTEASE_HIS"/>
    <property type="match status" value="1"/>
</dbReference>
<dbReference type="Gene3D" id="3.90.226.10">
    <property type="entry name" value="2-enoyl-CoA Hydratase, Chain A, domain 1"/>
    <property type="match status" value="1"/>
</dbReference>
<dbReference type="InterPro" id="IPR029045">
    <property type="entry name" value="ClpP/crotonase-like_dom_sf"/>
</dbReference>
<sequence>MSYVPMVVEQSNRGERAYDIYSRLLKDRIIFLGGPIDDNVANVVVAQLLFLESEDPDKDIYLYINSPGGVVTAGLAIYDTMQYIKPDVSTICIGQAASMGSLLLTAGAKGKRFALPNSRIMIHQPLGGAQGQSTDIQIQAREIQRIRDVINDIIVNATGKTLEEVNNDTERDNFMTAEEAKAYGLVDEVITRPKKSKKTESKD</sequence>
<reference evidence="13 14" key="1">
    <citation type="submission" date="2016-10" db="EMBL/GenBank/DDBJ databases">
        <authorList>
            <person name="de Groot N.N."/>
        </authorList>
    </citation>
    <scope>NUCLEOTIDE SEQUENCE [LARGE SCALE GENOMIC DNA]</scope>
    <source>
        <strain evidence="13 14">Z108</strain>
    </source>
</reference>
<dbReference type="GO" id="GO:0009368">
    <property type="term" value="C:endopeptidase Clp complex"/>
    <property type="evidence" value="ECO:0007669"/>
    <property type="project" value="TreeGrafter"/>
</dbReference>
<dbReference type="EMBL" id="FOQK01000002">
    <property type="protein sequence ID" value="SFH67793.1"/>
    <property type="molecule type" value="Genomic_DNA"/>
</dbReference>
<organism evidence="13 14">
    <name type="scientific">Selenomonas ruminantium</name>
    <dbReference type="NCBI Taxonomy" id="971"/>
    <lineage>
        <taxon>Bacteria</taxon>
        <taxon>Bacillati</taxon>
        <taxon>Bacillota</taxon>
        <taxon>Negativicutes</taxon>
        <taxon>Selenomonadales</taxon>
        <taxon>Selenomonadaceae</taxon>
        <taxon>Selenomonas</taxon>
    </lineage>
</organism>
<dbReference type="GO" id="GO:0004176">
    <property type="term" value="F:ATP-dependent peptidase activity"/>
    <property type="evidence" value="ECO:0007669"/>
    <property type="project" value="InterPro"/>
</dbReference>
<dbReference type="HAMAP" id="MF_00444">
    <property type="entry name" value="ClpP"/>
    <property type="match status" value="1"/>
</dbReference>
<comment type="function">
    <text evidence="7 11">Cleaves peptides in various proteins in a process that requires ATP hydrolysis. Has a chymotrypsin-like activity. Plays a major role in the degradation of misfolded proteins.</text>
</comment>
<dbReference type="Proteomes" id="UP000183639">
    <property type="component" value="Unassembled WGS sequence"/>
</dbReference>
<dbReference type="EC" id="3.4.21.92" evidence="7 10"/>
<dbReference type="NCBIfam" id="NF001368">
    <property type="entry name" value="PRK00277.1"/>
    <property type="match status" value="1"/>
</dbReference>
<dbReference type="FunFam" id="3.90.226.10:FF:000001">
    <property type="entry name" value="ATP-dependent Clp protease proteolytic subunit"/>
    <property type="match status" value="1"/>
</dbReference>
<dbReference type="SUPFAM" id="SSF52096">
    <property type="entry name" value="ClpP/crotonase"/>
    <property type="match status" value="1"/>
</dbReference>
<dbReference type="PROSITE" id="PS00381">
    <property type="entry name" value="CLP_PROTEASE_SER"/>
    <property type="match status" value="1"/>
</dbReference>
<accession>A0A1I3C018</accession>
<evidence type="ECO:0000256" key="2">
    <source>
        <dbReference type="ARBA" id="ARBA00022490"/>
    </source>
</evidence>
<dbReference type="GO" id="GO:0004252">
    <property type="term" value="F:serine-type endopeptidase activity"/>
    <property type="evidence" value="ECO:0007669"/>
    <property type="project" value="UniProtKB-UniRule"/>
</dbReference>
<evidence type="ECO:0000256" key="11">
    <source>
        <dbReference type="RuleBase" id="RU000550"/>
    </source>
</evidence>
<keyword evidence="2 7" id="KW-0963">Cytoplasm</keyword>
<evidence type="ECO:0000256" key="1">
    <source>
        <dbReference type="ARBA" id="ARBA00007039"/>
    </source>
</evidence>
<feature type="active site" evidence="7 9">
    <location>
        <position position="123"/>
    </location>
</feature>
<evidence type="ECO:0000256" key="8">
    <source>
        <dbReference type="PROSITE-ProRule" id="PRU10085"/>
    </source>
</evidence>
<dbReference type="GO" id="GO:0051117">
    <property type="term" value="F:ATPase binding"/>
    <property type="evidence" value="ECO:0007669"/>
    <property type="project" value="TreeGrafter"/>
</dbReference>
<evidence type="ECO:0000256" key="9">
    <source>
        <dbReference type="PROSITE-ProRule" id="PRU10086"/>
    </source>
</evidence>
<dbReference type="RefSeq" id="WP_075441741.1">
    <property type="nucleotide sequence ID" value="NZ_FOQK01000002.1"/>
</dbReference>
<dbReference type="PRINTS" id="PR00127">
    <property type="entry name" value="CLPPROTEASEP"/>
</dbReference>
<proteinExistence type="inferred from homology"/>
<evidence type="ECO:0000256" key="10">
    <source>
        <dbReference type="RuleBase" id="RU000549"/>
    </source>
</evidence>
<dbReference type="PANTHER" id="PTHR10381:SF70">
    <property type="entry name" value="ATP-DEPENDENT CLP PROTEASE PROTEOLYTIC SUBUNIT"/>
    <property type="match status" value="1"/>
</dbReference>
<evidence type="ECO:0000256" key="3">
    <source>
        <dbReference type="ARBA" id="ARBA00022670"/>
    </source>
</evidence>
<comment type="catalytic activity">
    <reaction evidence="6 7 9">
        <text>Hydrolysis of proteins to small peptides in the presence of ATP and magnesium. alpha-casein is the usual test substrate. In the absence of ATP, only oligopeptides shorter than five residues are hydrolyzed (such as succinyl-Leu-Tyr-|-NHMec, and Leu-Tyr-Leu-|-Tyr-Trp, in which cleavage of the -Tyr-|-Leu- and -Tyr-|-Trp bonds also occurs).</text>
        <dbReference type="EC" id="3.4.21.92"/>
    </reaction>
</comment>
<feature type="active site" evidence="8">
    <location>
        <position position="98"/>
    </location>
</feature>
<keyword evidence="3 7" id="KW-0645">Protease</keyword>
<gene>
    <name evidence="7" type="primary">clpP</name>
    <name evidence="13" type="ORF">SAMN04487861_10247</name>
</gene>
<dbReference type="InterPro" id="IPR001907">
    <property type="entry name" value="ClpP"/>
</dbReference>
<feature type="active site" description="Nucleophile" evidence="7">
    <location>
        <position position="98"/>
    </location>
</feature>
<dbReference type="GO" id="GO:0005737">
    <property type="term" value="C:cytoplasm"/>
    <property type="evidence" value="ECO:0007669"/>
    <property type="project" value="UniProtKB-SubCell"/>
</dbReference>
<dbReference type="InterPro" id="IPR033135">
    <property type="entry name" value="ClpP_His_AS"/>
</dbReference>
<dbReference type="CDD" id="cd07017">
    <property type="entry name" value="S14_ClpP_2"/>
    <property type="match status" value="1"/>
</dbReference>
<evidence type="ECO:0000256" key="5">
    <source>
        <dbReference type="ARBA" id="ARBA00022825"/>
    </source>
</evidence>
<evidence type="ECO:0000313" key="13">
    <source>
        <dbReference type="EMBL" id="SFH67793.1"/>
    </source>
</evidence>
<keyword evidence="5 7" id="KW-0720">Serine protease</keyword>
<evidence type="ECO:0000256" key="6">
    <source>
        <dbReference type="ARBA" id="ARBA00034021"/>
    </source>
</evidence>
<dbReference type="NCBIfam" id="NF009205">
    <property type="entry name" value="PRK12553.1"/>
    <property type="match status" value="1"/>
</dbReference>
<dbReference type="NCBIfam" id="TIGR00493">
    <property type="entry name" value="clpP"/>
    <property type="match status" value="1"/>
</dbReference>
<evidence type="ECO:0000256" key="12">
    <source>
        <dbReference type="RuleBase" id="RU003567"/>
    </source>
</evidence>
<comment type="similarity">
    <text evidence="1 7 12">Belongs to the peptidase S14 family.</text>
</comment>
<dbReference type="GO" id="GO:0006515">
    <property type="term" value="P:protein quality control for misfolded or incompletely synthesized proteins"/>
    <property type="evidence" value="ECO:0007669"/>
    <property type="project" value="TreeGrafter"/>
</dbReference>
<dbReference type="InterPro" id="IPR023562">
    <property type="entry name" value="ClpP/TepA"/>
</dbReference>
<dbReference type="AlphaFoldDB" id="A0A1I3C018"/>
<evidence type="ECO:0000313" key="14">
    <source>
        <dbReference type="Proteomes" id="UP000183639"/>
    </source>
</evidence>
<dbReference type="PANTHER" id="PTHR10381">
    <property type="entry name" value="ATP-DEPENDENT CLP PROTEASE PROTEOLYTIC SUBUNIT"/>
    <property type="match status" value="1"/>
</dbReference>
<dbReference type="Pfam" id="PF00574">
    <property type="entry name" value="CLP_protease"/>
    <property type="match status" value="1"/>
</dbReference>
<dbReference type="InterPro" id="IPR018215">
    <property type="entry name" value="ClpP_Ser_AS"/>
</dbReference>
<evidence type="ECO:0000256" key="7">
    <source>
        <dbReference type="HAMAP-Rule" id="MF_00444"/>
    </source>
</evidence>
<name>A0A1I3C018_SELRU</name>